<organism evidence="1 2">
    <name type="scientific">Mucilaginibacter glaciei</name>
    <dbReference type="NCBI Taxonomy" id="2772109"/>
    <lineage>
        <taxon>Bacteria</taxon>
        <taxon>Pseudomonadati</taxon>
        <taxon>Bacteroidota</taxon>
        <taxon>Sphingobacteriia</taxon>
        <taxon>Sphingobacteriales</taxon>
        <taxon>Sphingobacteriaceae</taxon>
        <taxon>Mucilaginibacter</taxon>
    </lineage>
</organism>
<reference evidence="1" key="1">
    <citation type="submission" date="2020-09" db="EMBL/GenBank/DDBJ databases">
        <title>Novel species of Mucilaginibacter isolated from a glacier on the Tibetan Plateau.</title>
        <authorList>
            <person name="Liu Q."/>
            <person name="Xin Y.-H."/>
        </authorList>
    </citation>
    <scope>NUCLEOTIDE SEQUENCE</scope>
    <source>
        <strain evidence="1">ZB1P21</strain>
    </source>
</reference>
<dbReference type="Pfam" id="PF22352">
    <property type="entry name" value="K319L-like_PKD"/>
    <property type="match status" value="1"/>
</dbReference>
<proteinExistence type="predicted"/>
<dbReference type="InterPro" id="IPR013783">
    <property type="entry name" value="Ig-like_fold"/>
</dbReference>
<accession>A0A926NQR4</accession>
<protein>
    <submittedName>
        <fullName evidence="1">Uncharacterized protein</fullName>
    </submittedName>
</protein>
<sequence>MPKQIAYSLKSIKDGLIPDLGTMAVLLVQRGTTYKGTASMKEEAQSVFDVESEEFDDPEASFSKRGKRTLAFSTFDYSPDMLVAYKGGNIAADGAWEEPSYAPVIERSFQVITKDGTLIEIPRGVLRAVFNAEFKQDGVPLLEITITVLKPTGAGIPALRISKYTNPLVSAGNAQNIGVDNVALLGTAVANRGMITSKLWSCVSKPDGAAAPVITTPAALGTNVTGLVQGVYKFQLAVADENGFENKALVTITVALP</sequence>
<dbReference type="Gene3D" id="2.60.40.10">
    <property type="entry name" value="Immunoglobulins"/>
    <property type="match status" value="1"/>
</dbReference>
<name>A0A926NQR4_9SPHI</name>
<evidence type="ECO:0000313" key="1">
    <source>
        <dbReference type="EMBL" id="MBD1394261.1"/>
    </source>
</evidence>
<gene>
    <name evidence="1" type="ORF">IDJ76_14220</name>
</gene>
<dbReference type="Proteomes" id="UP000619078">
    <property type="component" value="Unassembled WGS sequence"/>
</dbReference>
<dbReference type="RefSeq" id="WP_191163997.1">
    <property type="nucleotide sequence ID" value="NZ_JACWMX010000005.1"/>
</dbReference>
<comment type="caution">
    <text evidence="1">The sequence shown here is derived from an EMBL/GenBank/DDBJ whole genome shotgun (WGS) entry which is preliminary data.</text>
</comment>
<dbReference type="EMBL" id="JACWMX010000005">
    <property type="protein sequence ID" value="MBD1394261.1"/>
    <property type="molecule type" value="Genomic_DNA"/>
</dbReference>
<evidence type="ECO:0000313" key="2">
    <source>
        <dbReference type="Proteomes" id="UP000619078"/>
    </source>
</evidence>
<dbReference type="AlphaFoldDB" id="A0A926NQR4"/>
<keyword evidence="2" id="KW-1185">Reference proteome</keyword>